<dbReference type="EMBL" id="SRLO01000918">
    <property type="protein sequence ID" value="TNN44194.1"/>
    <property type="molecule type" value="Genomic_DNA"/>
</dbReference>
<comment type="caution">
    <text evidence="2">The sequence shown here is derived from an EMBL/GenBank/DDBJ whole genome shotgun (WGS) entry which is preliminary data.</text>
</comment>
<proteinExistence type="predicted"/>
<dbReference type="Proteomes" id="UP000314294">
    <property type="component" value="Unassembled WGS sequence"/>
</dbReference>
<evidence type="ECO:0000313" key="3">
    <source>
        <dbReference type="Proteomes" id="UP000314294"/>
    </source>
</evidence>
<gene>
    <name evidence="2" type="ORF">EYF80_045611</name>
</gene>
<evidence type="ECO:0000313" key="2">
    <source>
        <dbReference type="EMBL" id="TNN44194.1"/>
    </source>
</evidence>
<protein>
    <submittedName>
        <fullName evidence="2">Uncharacterized protein</fullName>
    </submittedName>
</protein>
<feature type="region of interest" description="Disordered" evidence="1">
    <location>
        <begin position="1"/>
        <end position="26"/>
    </location>
</feature>
<feature type="compositionally biased region" description="Low complexity" evidence="1">
    <location>
        <begin position="1"/>
        <end position="11"/>
    </location>
</feature>
<organism evidence="2 3">
    <name type="scientific">Liparis tanakae</name>
    <name type="common">Tanaka's snailfish</name>
    <dbReference type="NCBI Taxonomy" id="230148"/>
    <lineage>
        <taxon>Eukaryota</taxon>
        <taxon>Metazoa</taxon>
        <taxon>Chordata</taxon>
        <taxon>Craniata</taxon>
        <taxon>Vertebrata</taxon>
        <taxon>Euteleostomi</taxon>
        <taxon>Actinopterygii</taxon>
        <taxon>Neopterygii</taxon>
        <taxon>Teleostei</taxon>
        <taxon>Neoteleostei</taxon>
        <taxon>Acanthomorphata</taxon>
        <taxon>Eupercaria</taxon>
        <taxon>Perciformes</taxon>
        <taxon>Cottioidei</taxon>
        <taxon>Cottales</taxon>
        <taxon>Liparidae</taxon>
        <taxon>Liparis</taxon>
    </lineage>
</organism>
<reference evidence="2 3" key="1">
    <citation type="submission" date="2019-03" db="EMBL/GenBank/DDBJ databases">
        <title>First draft genome of Liparis tanakae, snailfish: a comprehensive survey of snailfish specific genes.</title>
        <authorList>
            <person name="Kim W."/>
            <person name="Song I."/>
            <person name="Jeong J.-H."/>
            <person name="Kim D."/>
            <person name="Kim S."/>
            <person name="Ryu S."/>
            <person name="Song J.Y."/>
            <person name="Lee S.K."/>
        </authorList>
    </citation>
    <scope>NUCLEOTIDE SEQUENCE [LARGE SCALE GENOMIC DNA]</scope>
    <source>
        <tissue evidence="2">Muscle</tissue>
    </source>
</reference>
<keyword evidence="3" id="KW-1185">Reference proteome</keyword>
<name>A0A4Z2FTZ0_9TELE</name>
<accession>A0A4Z2FTZ0</accession>
<evidence type="ECO:0000256" key="1">
    <source>
        <dbReference type="SAM" id="MobiDB-lite"/>
    </source>
</evidence>
<sequence>MRTMTTISTTTGKHSMSNEPVEGLPPSEPVAAFILQVSGQRREGSVPRHAQLLSSQCPFETTRRGRLN</sequence>
<dbReference type="AlphaFoldDB" id="A0A4Z2FTZ0"/>